<dbReference type="EMBL" id="FSRA01000002">
    <property type="protein sequence ID" value="SIO38219.1"/>
    <property type="molecule type" value="Genomic_DNA"/>
</dbReference>
<keyword evidence="1" id="KW-0328">Glycosyltransferase</keyword>
<name>A0A1N6J1Z8_9BACT</name>
<evidence type="ECO:0000313" key="3">
    <source>
        <dbReference type="EMBL" id="SIO38219.1"/>
    </source>
</evidence>
<sequence>MPRLIVGMIIVKLMGGLGNQMFQYALGKALSLHHETTLKLDLSWLLDHSAKRETGFVHRNFDLDIFRIHVPLAQPEEVKRIRNQWLPVKRADRLVKKLLSVPQTNIREPYFHYAPSVFTAGPDAYLDGFWQSEKYFRQYAAVIRKDFNFLHPIGPQAIPLMECIRLSEAVCVNVRRKEYVNNPYHGAMDVDYYMRAEKYIREKVKDPYLYIFSDDITWCEANLHFQSPATFVPLTYAGEKYRDLFRMMIACKHFIIPNSSFGWWAAWLSENGGKQVVAPLQWFAGLGPKDTQDLLPETWVRL</sequence>
<dbReference type="GO" id="GO:0016020">
    <property type="term" value="C:membrane"/>
    <property type="evidence" value="ECO:0007669"/>
    <property type="project" value="InterPro"/>
</dbReference>
<protein>
    <submittedName>
        <fullName evidence="3">Glycosyl transferase family 11</fullName>
    </submittedName>
</protein>
<evidence type="ECO:0000256" key="2">
    <source>
        <dbReference type="ARBA" id="ARBA00022679"/>
    </source>
</evidence>
<keyword evidence="4" id="KW-1185">Reference proteome</keyword>
<dbReference type="Proteomes" id="UP000185003">
    <property type="component" value="Unassembled WGS sequence"/>
</dbReference>
<dbReference type="InterPro" id="IPR002516">
    <property type="entry name" value="Glyco_trans_11"/>
</dbReference>
<dbReference type="Pfam" id="PF01531">
    <property type="entry name" value="Glyco_transf_11"/>
    <property type="match status" value="1"/>
</dbReference>
<keyword evidence="2 3" id="KW-0808">Transferase</keyword>
<dbReference type="AlphaFoldDB" id="A0A1N6J1Z8"/>
<dbReference type="CDD" id="cd11301">
    <property type="entry name" value="Fut1_Fut2_like"/>
    <property type="match status" value="1"/>
</dbReference>
<dbReference type="OrthoDB" id="9794601at2"/>
<accession>A0A1N6J1Z8</accession>
<evidence type="ECO:0000256" key="1">
    <source>
        <dbReference type="ARBA" id="ARBA00022676"/>
    </source>
</evidence>
<reference evidence="3 4" key="1">
    <citation type="submission" date="2016-11" db="EMBL/GenBank/DDBJ databases">
        <authorList>
            <person name="Jaros S."/>
            <person name="Januszkiewicz K."/>
            <person name="Wedrychowicz H."/>
        </authorList>
    </citation>
    <scope>NUCLEOTIDE SEQUENCE [LARGE SCALE GENOMIC DNA]</scope>
    <source>
        <strain evidence="3 4">DSM 24787</strain>
    </source>
</reference>
<dbReference type="GO" id="GO:0008107">
    <property type="term" value="F:galactoside 2-alpha-L-fucosyltransferase activity"/>
    <property type="evidence" value="ECO:0007669"/>
    <property type="project" value="InterPro"/>
</dbReference>
<proteinExistence type="predicted"/>
<dbReference type="STRING" id="536979.SAMN04488055_3552"/>
<dbReference type="PANTHER" id="PTHR11927:SF9">
    <property type="entry name" value="L-FUCOSYLTRANSFERASE"/>
    <property type="match status" value="1"/>
</dbReference>
<organism evidence="3 4">
    <name type="scientific">Chitinophaga niabensis</name>
    <dbReference type="NCBI Taxonomy" id="536979"/>
    <lineage>
        <taxon>Bacteria</taxon>
        <taxon>Pseudomonadati</taxon>
        <taxon>Bacteroidota</taxon>
        <taxon>Chitinophagia</taxon>
        <taxon>Chitinophagales</taxon>
        <taxon>Chitinophagaceae</taxon>
        <taxon>Chitinophaga</taxon>
    </lineage>
</organism>
<dbReference type="RefSeq" id="WP_084185678.1">
    <property type="nucleotide sequence ID" value="NZ_FSRA01000002.1"/>
</dbReference>
<evidence type="ECO:0000313" key="4">
    <source>
        <dbReference type="Proteomes" id="UP000185003"/>
    </source>
</evidence>
<dbReference type="PANTHER" id="PTHR11927">
    <property type="entry name" value="GALACTOSIDE 2-L-FUCOSYLTRANSFERASE"/>
    <property type="match status" value="1"/>
</dbReference>
<dbReference type="GO" id="GO:0005975">
    <property type="term" value="P:carbohydrate metabolic process"/>
    <property type="evidence" value="ECO:0007669"/>
    <property type="project" value="InterPro"/>
</dbReference>
<gene>
    <name evidence="3" type="ORF">SAMN04488055_3552</name>
</gene>